<organism evidence="3 4">
    <name type="scientific">Rhodoferax ferrireducens</name>
    <dbReference type="NCBI Taxonomy" id="192843"/>
    <lineage>
        <taxon>Bacteria</taxon>
        <taxon>Pseudomonadati</taxon>
        <taxon>Pseudomonadota</taxon>
        <taxon>Betaproteobacteria</taxon>
        <taxon>Burkholderiales</taxon>
        <taxon>Comamonadaceae</taxon>
        <taxon>Rhodoferax</taxon>
    </lineage>
</organism>
<dbReference type="EMBL" id="MTEI01000003">
    <property type="protein sequence ID" value="OQW88761.1"/>
    <property type="molecule type" value="Genomic_DNA"/>
</dbReference>
<name>A0A1W9KW08_9BURK</name>
<feature type="transmembrane region" description="Helical" evidence="1">
    <location>
        <begin position="166"/>
        <end position="185"/>
    </location>
</feature>
<dbReference type="Pfam" id="PF04892">
    <property type="entry name" value="VanZ"/>
    <property type="match status" value="3"/>
</dbReference>
<dbReference type="InterPro" id="IPR006976">
    <property type="entry name" value="VanZ-like"/>
</dbReference>
<feature type="domain" description="VanZ-like" evidence="2">
    <location>
        <begin position="25"/>
        <end position="145"/>
    </location>
</feature>
<gene>
    <name evidence="3" type="ORF">BWK72_07340</name>
</gene>
<protein>
    <recommendedName>
        <fullName evidence="2">VanZ-like domain-containing protein</fullName>
    </recommendedName>
</protein>
<feature type="domain" description="VanZ-like" evidence="2">
    <location>
        <begin position="173"/>
        <end position="292"/>
    </location>
</feature>
<feature type="transmembrane region" description="Helical" evidence="1">
    <location>
        <begin position="125"/>
        <end position="145"/>
    </location>
</feature>
<dbReference type="NCBIfam" id="NF037970">
    <property type="entry name" value="vanZ_1"/>
    <property type="match status" value="1"/>
</dbReference>
<reference evidence="3 4" key="1">
    <citation type="submission" date="2017-01" db="EMBL/GenBank/DDBJ databases">
        <title>Novel large sulfur bacteria in the metagenomes of groundwater-fed chemosynthetic microbial mats in the Lake Huron basin.</title>
        <authorList>
            <person name="Sharrar A.M."/>
            <person name="Flood B.E."/>
            <person name="Bailey J.V."/>
            <person name="Jones D.S."/>
            <person name="Biddanda B."/>
            <person name="Ruberg S.A."/>
            <person name="Marcus D.N."/>
            <person name="Dick G.J."/>
        </authorList>
    </citation>
    <scope>NUCLEOTIDE SEQUENCE [LARGE SCALE GENOMIC DNA]</scope>
    <source>
        <strain evidence="3">A7</strain>
    </source>
</reference>
<feature type="transmembrane region" description="Helical" evidence="1">
    <location>
        <begin position="311"/>
        <end position="330"/>
    </location>
</feature>
<evidence type="ECO:0000313" key="3">
    <source>
        <dbReference type="EMBL" id="OQW88761.1"/>
    </source>
</evidence>
<dbReference type="AlphaFoldDB" id="A0A1W9KW08"/>
<sequence length="458" mass="51254">MKLQPKPLTTNAAKGRMGLVVVGVVYLLFVIYGSLVPLRFQPMGIDTAFAKFKAIPYLQLGMASRADWVANLLLFVPLAYFWTGAVLPSRGKTLRLVAGMLVCVACVALAFGIEFTQLFFPQRTVSINDIIAESVGGVLGALLWWRTGMRFKCWLESLGMVRGSAGVAERLLWVYLFVLLGYNLLPLDLTLSPVELYHKWHEGRIWVLPFSTGYEDYAHLIYALVSDIAVWAPPALLWKLAYRQPAAKVWLYVVMTATAIELLQLFVYSRTTDTTDILTAALGGTFGLLLVRRQTPRAAAKINSSVVMLKVWLGLGIWLAVLAAVFWYPFDFNFDRAFVRERLLTLHRVPFSAYYFGTEFRAITEVLHKTGFMLPLGIFLGMLSNASALNLPRKAWHTLCLLMVVTVAFGIEFGQLFLPDKIVDLTDLVLEVLGGAVGYFGYLWSMALVHPASQAYRR</sequence>
<evidence type="ECO:0000313" key="4">
    <source>
        <dbReference type="Proteomes" id="UP000192505"/>
    </source>
</evidence>
<accession>A0A1W9KW08</accession>
<feature type="transmembrane region" description="Helical" evidence="1">
    <location>
        <begin position="372"/>
        <end position="391"/>
    </location>
</feature>
<dbReference type="PANTHER" id="PTHR28008:SF1">
    <property type="entry name" value="DOMAIN PROTEIN, PUTATIVE (AFU_ORTHOLOGUE AFUA_3G10980)-RELATED"/>
    <property type="match status" value="1"/>
</dbReference>
<feature type="transmembrane region" description="Helical" evidence="1">
    <location>
        <begin position="398"/>
        <end position="418"/>
    </location>
</feature>
<evidence type="ECO:0000256" key="1">
    <source>
        <dbReference type="SAM" id="Phobius"/>
    </source>
</evidence>
<feature type="transmembrane region" description="Helical" evidence="1">
    <location>
        <begin position="430"/>
        <end position="449"/>
    </location>
</feature>
<comment type="caution">
    <text evidence="3">The sequence shown here is derived from an EMBL/GenBank/DDBJ whole genome shotgun (WGS) entry which is preliminary data.</text>
</comment>
<feature type="transmembrane region" description="Helical" evidence="1">
    <location>
        <begin position="68"/>
        <end position="87"/>
    </location>
</feature>
<feature type="transmembrane region" description="Helical" evidence="1">
    <location>
        <begin position="249"/>
        <end position="268"/>
    </location>
</feature>
<feature type="transmembrane region" description="Helical" evidence="1">
    <location>
        <begin position="20"/>
        <end position="40"/>
    </location>
</feature>
<dbReference type="PANTHER" id="PTHR28008">
    <property type="entry name" value="DOMAIN PROTEIN, PUTATIVE (AFU_ORTHOLOGUE AFUA_3G10980)-RELATED"/>
    <property type="match status" value="1"/>
</dbReference>
<feature type="transmembrane region" description="Helical" evidence="1">
    <location>
        <begin position="217"/>
        <end position="237"/>
    </location>
</feature>
<dbReference type="Proteomes" id="UP000192505">
    <property type="component" value="Unassembled WGS sequence"/>
</dbReference>
<evidence type="ECO:0000259" key="2">
    <source>
        <dbReference type="Pfam" id="PF04892"/>
    </source>
</evidence>
<feature type="transmembrane region" description="Helical" evidence="1">
    <location>
        <begin position="274"/>
        <end position="291"/>
    </location>
</feature>
<keyword evidence="1" id="KW-0472">Membrane</keyword>
<feature type="transmembrane region" description="Helical" evidence="1">
    <location>
        <begin position="94"/>
        <end position="113"/>
    </location>
</feature>
<feature type="domain" description="VanZ-like" evidence="2">
    <location>
        <begin position="317"/>
        <end position="443"/>
    </location>
</feature>
<keyword evidence="1" id="KW-1133">Transmembrane helix</keyword>
<keyword evidence="1" id="KW-0812">Transmembrane</keyword>
<proteinExistence type="predicted"/>